<dbReference type="EMBL" id="JAACJJ010000043">
    <property type="protein sequence ID" value="KAF5315498.1"/>
    <property type="molecule type" value="Genomic_DNA"/>
</dbReference>
<name>A0A8H5B2V6_9AGAR</name>
<dbReference type="GO" id="GO:0016705">
    <property type="term" value="F:oxidoreductase activity, acting on paired donors, with incorporation or reduction of molecular oxygen"/>
    <property type="evidence" value="ECO:0007669"/>
    <property type="project" value="InterPro"/>
</dbReference>
<dbReference type="OrthoDB" id="2789670at2759"/>
<evidence type="ECO:0000256" key="11">
    <source>
        <dbReference type="SAM" id="Phobius"/>
    </source>
</evidence>
<gene>
    <name evidence="12" type="ORF">D9619_007171</name>
</gene>
<keyword evidence="5 9" id="KW-0479">Metal-binding</keyword>
<accession>A0A8H5B2V6</accession>
<protein>
    <recommendedName>
        <fullName evidence="14">Cytochrome P450</fullName>
    </recommendedName>
</protein>
<dbReference type="PRINTS" id="PR00385">
    <property type="entry name" value="P450"/>
</dbReference>
<comment type="cofactor">
    <cofactor evidence="1 9">
        <name>heme</name>
        <dbReference type="ChEBI" id="CHEBI:30413"/>
    </cofactor>
</comment>
<dbReference type="PANTHER" id="PTHR46300">
    <property type="entry name" value="P450, PUTATIVE (EUROFUNG)-RELATED-RELATED"/>
    <property type="match status" value="1"/>
</dbReference>
<evidence type="ECO:0000256" key="4">
    <source>
        <dbReference type="ARBA" id="ARBA00022617"/>
    </source>
</evidence>
<dbReference type="PROSITE" id="PS00086">
    <property type="entry name" value="CYTOCHROME_P450"/>
    <property type="match status" value="1"/>
</dbReference>
<dbReference type="GO" id="GO:0005506">
    <property type="term" value="F:iron ion binding"/>
    <property type="evidence" value="ECO:0007669"/>
    <property type="project" value="InterPro"/>
</dbReference>
<feature type="binding site" description="axial binding residue" evidence="9">
    <location>
        <position position="437"/>
    </location>
    <ligand>
        <name>heme</name>
        <dbReference type="ChEBI" id="CHEBI:30413"/>
    </ligand>
    <ligandPart>
        <name>Fe</name>
        <dbReference type="ChEBI" id="CHEBI:18248"/>
    </ligandPart>
</feature>
<dbReference type="AlphaFoldDB" id="A0A8H5B2V6"/>
<evidence type="ECO:0000256" key="5">
    <source>
        <dbReference type="ARBA" id="ARBA00022723"/>
    </source>
</evidence>
<evidence type="ECO:0000256" key="6">
    <source>
        <dbReference type="ARBA" id="ARBA00023002"/>
    </source>
</evidence>
<evidence type="ECO:0000256" key="3">
    <source>
        <dbReference type="ARBA" id="ARBA00010617"/>
    </source>
</evidence>
<dbReference type="PRINTS" id="PR00463">
    <property type="entry name" value="EP450I"/>
</dbReference>
<evidence type="ECO:0000256" key="8">
    <source>
        <dbReference type="ARBA" id="ARBA00023033"/>
    </source>
</evidence>
<dbReference type="GO" id="GO:0004497">
    <property type="term" value="F:monooxygenase activity"/>
    <property type="evidence" value="ECO:0007669"/>
    <property type="project" value="UniProtKB-KW"/>
</dbReference>
<keyword evidence="11" id="KW-0812">Transmembrane</keyword>
<keyword evidence="7 9" id="KW-0408">Iron</keyword>
<evidence type="ECO:0000313" key="13">
    <source>
        <dbReference type="Proteomes" id="UP000567179"/>
    </source>
</evidence>
<dbReference type="InterPro" id="IPR017972">
    <property type="entry name" value="Cyt_P450_CS"/>
</dbReference>
<dbReference type="Proteomes" id="UP000567179">
    <property type="component" value="Unassembled WGS sequence"/>
</dbReference>
<dbReference type="InterPro" id="IPR001128">
    <property type="entry name" value="Cyt_P450"/>
</dbReference>
<evidence type="ECO:0000256" key="7">
    <source>
        <dbReference type="ARBA" id="ARBA00023004"/>
    </source>
</evidence>
<dbReference type="Pfam" id="PF00067">
    <property type="entry name" value="p450"/>
    <property type="match status" value="1"/>
</dbReference>
<keyword evidence="8 10" id="KW-0503">Monooxygenase</keyword>
<keyword evidence="11" id="KW-1133">Transmembrane helix</keyword>
<feature type="transmembrane region" description="Helical" evidence="11">
    <location>
        <begin position="6"/>
        <end position="24"/>
    </location>
</feature>
<dbReference type="Gene3D" id="1.10.630.10">
    <property type="entry name" value="Cytochrome P450"/>
    <property type="match status" value="1"/>
</dbReference>
<dbReference type="GO" id="GO:0020037">
    <property type="term" value="F:heme binding"/>
    <property type="evidence" value="ECO:0007669"/>
    <property type="project" value="InterPro"/>
</dbReference>
<dbReference type="InterPro" id="IPR036396">
    <property type="entry name" value="Cyt_P450_sf"/>
</dbReference>
<evidence type="ECO:0008006" key="14">
    <source>
        <dbReference type="Google" id="ProtNLM"/>
    </source>
</evidence>
<evidence type="ECO:0000256" key="1">
    <source>
        <dbReference type="ARBA" id="ARBA00001971"/>
    </source>
</evidence>
<comment type="caution">
    <text evidence="12">The sequence shown here is derived from an EMBL/GenBank/DDBJ whole genome shotgun (WGS) entry which is preliminary data.</text>
</comment>
<dbReference type="CDD" id="cd11065">
    <property type="entry name" value="CYP64-like"/>
    <property type="match status" value="1"/>
</dbReference>
<keyword evidence="4 9" id="KW-0349">Heme</keyword>
<keyword evidence="11" id="KW-0472">Membrane</keyword>
<comment type="pathway">
    <text evidence="2">Secondary metabolite biosynthesis.</text>
</comment>
<dbReference type="InterPro" id="IPR050364">
    <property type="entry name" value="Cytochrome_P450_fung"/>
</dbReference>
<keyword evidence="13" id="KW-1185">Reference proteome</keyword>
<dbReference type="InterPro" id="IPR002401">
    <property type="entry name" value="Cyt_P450_E_grp-I"/>
</dbReference>
<comment type="similarity">
    <text evidence="3 10">Belongs to the cytochrome P450 family.</text>
</comment>
<sequence length="516" mass="58877">MSFIEGYFTLITLIAGACAAVIWTRSSHLRSLHLPPGPPLAGWLSGHVSILPSTKAWKVYTEWTHKYGPVLHLRAYNQRMILLSSMEDCIELLEKRSSLYSDRLSYPIAELMGWDFNSAIMTYGPRWRRQRRLFQQMFRKTTSLAYRPEQTRKVNDMLYGLLTSPEDYRDHIQTVSAAIVMSTAYGYDIQPKKDYLIEIAEDATVRIAMAVMPGARLVNDVPILRYIPTWFPGAEFHKFAADTKKLTTQMKELPFKWTQKKVEAGEAVDCIVAEKLPSCQTEEDMVTLREFGAMIYAAGADTTTAALNTFFYVMAAVAPDVQIKAQEEIDRVVGRDRLPTYDDWESLPYTEAIMREVLRWRPVLPIGIPHRVTDDDIYKGYLIPKGSLIIYNTWALSRDPSVYNDPETFNPDRFFDEDGNLNDDDSGYTFGFGRRQCPGRHMARATVWLSMATTLWAFNIGKAKDASGKEIPISEEYSDGMISHLRPHACSIIPRFPQAERTIEEAAAQTKERMSH</sequence>
<evidence type="ECO:0000256" key="2">
    <source>
        <dbReference type="ARBA" id="ARBA00005179"/>
    </source>
</evidence>
<evidence type="ECO:0000313" key="12">
    <source>
        <dbReference type="EMBL" id="KAF5315498.1"/>
    </source>
</evidence>
<evidence type="ECO:0000256" key="10">
    <source>
        <dbReference type="RuleBase" id="RU000461"/>
    </source>
</evidence>
<evidence type="ECO:0000256" key="9">
    <source>
        <dbReference type="PIRSR" id="PIRSR602401-1"/>
    </source>
</evidence>
<reference evidence="12 13" key="1">
    <citation type="journal article" date="2020" name="ISME J.">
        <title>Uncovering the hidden diversity of litter-decomposition mechanisms in mushroom-forming fungi.</title>
        <authorList>
            <person name="Floudas D."/>
            <person name="Bentzer J."/>
            <person name="Ahren D."/>
            <person name="Johansson T."/>
            <person name="Persson P."/>
            <person name="Tunlid A."/>
        </authorList>
    </citation>
    <scope>NUCLEOTIDE SEQUENCE [LARGE SCALE GENOMIC DNA]</scope>
    <source>
        <strain evidence="12 13">CBS 101986</strain>
    </source>
</reference>
<organism evidence="12 13">
    <name type="scientific">Psilocybe cf. subviscida</name>
    <dbReference type="NCBI Taxonomy" id="2480587"/>
    <lineage>
        <taxon>Eukaryota</taxon>
        <taxon>Fungi</taxon>
        <taxon>Dikarya</taxon>
        <taxon>Basidiomycota</taxon>
        <taxon>Agaricomycotina</taxon>
        <taxon>Agaricomycetes</taxon>
        <taxon>Agaricomycetidae</taxon>
        <taxon>Agaricales</taxon>
        <taxon>Agaricineae</taxon>
        <taxon>Strophariaceae</taxon>
        <taxon>Psilocybe</taxon>
    </lineage>
</organism>
<dbReference type="SUPFAM" id="SSF48264">
    <property type="entry name" value="Cytochrome P450"/>
    <property type="match status" value="1"/>
</dbReference>
<keyword evidence="6 10" id="KW-0560">Oxidoreductase</keyword>
<dbReference type="PANTHER" id="PTHR46300:SF7">
    <property type="entry name" value="P450, PUTATIVE (EUROFUNG)-RELATED"/>
    <property type="match status" value="1"/>
</dbReference>
<proteinExistence type="inferred from homology"/>